<evidence type="ECO:0000256" key="4">
    <source>
        <dbReference type="ARBA" id="ARBA00022989"/>
    </source>
</evidence>
<dbReference type="InterPro" id="IPR050799">
    <property type="entry name" value="ZIP_Transporter"/>
</dbReference>
<dbReference type="OrthoDB" id="8864883at2759"/>
<keyword evidence="7" id="KW-1185">Reference proteome</keyword>
<evidence type="ECO:0000256" key="2">
    <source>
        <dbReference type="ARBA" id="ARBA00006939"/>
    </source>
</evidence>
<name>A0A6I9Q0K3_9TELE</name>
<dbReference type="PANTHER" id="PTHR12191">
    <property type="entry name" value="SOLUTE CARRIER FAMILY 39"/>
    <property type="match status" value="1"/>
</dbReference>
<evidence type="ECO:0000256" key="6">
    <source>
        <dbReference type="SAM" id="Phobius"/>
    </source>
</evidence>
<dbReference type="Pfam" id="PF02535">
    <property type="entry name" value="Zip"/>
    <property type="match status" value="1"/>
</dbReference>
<organism evidence="7 8">
    <name type="scientific">Notothenia coriiceps</name>
    <name type="common">black rockcod</name>
    <dbReference type="NCBI Taxonomy" id="8208"/>
    <lineage>
        <taxon>Eukaryota</taxon>
        <taxon>Metazoa</taxon>
        <taxon>Chordata</taxon>
        <taxon>Craniata</taxon>
        <taxon>Vertebrata</taxon>
        <taxon>Euteleostomi</taxon>
        <taxon>Actinopterygii</taxon>
        <taxon>Neopterygii</taxon>
        <taxon>Teleostei</taxon>
        <taxon>Neoteleostei</taxon>
        <taxon>Acanthomorphata</taxon>
        <taxon>Eupercaria</taxon>
        <taxon>Perciformes</taxon>
        <taxon>Notothenioidei</taxon>
        <taxon>Nototheniidae</taxon>
        <taxon>Notothenia</taxon>
    </lineage>
</organism>
<feature type="transmembrane region" description="Helical" evidence="6">
    <location>
        <begin position="92"/>
        <end position="114"/>
    </location>
</feature>
<sequence length="137" mass="15154">MMWSDETKILIFGINSTIMFGGREMLTITPRTPSSTVKEDRNDFPASRRAMDEGHAYLWVWLWGFVSITIISLLSLLGVVLVPILKQSCFKFLLTFLVALAVGTLSGDALLHLLPHSPGAATTTASPSRPTERDYLN</sequence>
<dbReference type="GO" id="GO:0030003">
    <property type="term" value="P:intracellular monoatomic cation homeostasis"/>
    <property type="evidence" value="ECO:0007669"/>
    <property type="project" value="TreeGrafter"/>
</dbReference>
<feature type="transmembrane region" description="Helical" evidence="6">
    <location>
        <begin position="58"/>
        <end position="85"/>
    </location>
</feature>
<dbReference type="GeneID" id="104966587"/>
<dbReference type="GO" id="GO:0005886">
    <property type="term" value="C:plasma membrane"/>
    <property type="evidence" value="ECO:0007669"/>
    <property type="project" value="TreeGrafter"/>
</dbReference>
<evidence type="ECO:0000313" key="7">
    <source>
        <dbReference type="Proteomes" id="UP000504611"/>
    </source>
</evidence>
<dbReference type="InterPro" id="IPR003689">
    <property type="entry name" value="ZIP"/>
</dbReference>
<dbReference type="RefSeq" id="XP_010794075.1">
    <property type="nucleotide sequence ID" value="XM_010795773.1"/>
</dbReference>
<dbReference type="PANTHER" id="PTHR12191:SF14">
    <property type="entry name" value="ZINC TRANSPORTER ZIP10"/>
    <property type="match status" value="1"/>
</dbReference>
<keyword evidence="5 6" id="KW-0472">Membrane</keyword>
<accession>A0A6I9Q0K3</accession>
<evidence type="ECO:0000256" key="1">
    <source>
        <dbReference type="ARBA" id="ARBA00004141"/>
    </source>
</evidence>
<dbReference type="GO" id="GO:0005385">
    <property type="term" value="F:zinc ion transmembrane transporter activity"/>
    <property type="evidence" value="ECO:0007669"/>
    <property type="project" value="TreeGrafter"/>
</dbReference>
<comment type="similarity">
    <text evidence="2">Belongs to the ZIP transporter (TC 2.A.5) family.</text>
</comment>
<gene>
    <name evidence="8" type="primary">LOC104966587</name>
</gene>
<dbReference type="AlphaFoldDB" id="A0A6I9Q0K3"/>
<dbReference type="KEGG" id="ncc:104966587"/>
<dbReference type="GO" id="GO:0140410">
    <property type="term" value="F:monoatomic cation:bicarbonate symporter activity"/>
    <property type="evidence" value="ECO:0007669"/>
    <property type="project" value="TreeGrafter"/>
</dbReference>
<protein>
    <submittedName>
        <fullName evidence="8">Zinc transporter ZIP10-like</fullName>
    </submittedName>
</protein>
<proteinExistence type="inferred from homology"/>
<reference evidence="8" key="1">
    <citation type="submission" date="2025-08" db="UniProtKB">
        <authorList>
            <consortium name="RefSeq"/>
        </authorList>
    </citation>
    <scope>IDENTIFICATION</scope>
    <source>
        <tissue evidence="8">Muscle</tissue>
    </source>
</reference>
<keyword evidence="4 6" id="KW-1133">Transmembrane helix</keyword>
<evidence type="ECO:0000313" key="8">
    <source>
        <dbReference type="RefSeq" id="XP_010794075.1"/>
    </source>
</evidence>
<evidence type="ECO:0000256" key="5">
    <source>
        <dbReference type="ARBA" id="ARBA00023136"/>
    </source>
</evidence>
<dbReference type="GO" id="GO:0071578">
    <property type="term" value="P:zinc ion import across plasma membrane"/>
    <property type="evidence" value="ECO:0007669"/>
    <property type="project" value="TreeGrafter"/>
</dbReference>
<comment type="subcellular location">
    <subcellularLocation>
        <location evidence="1">Membrane</location>
        <topology evidence="1">Multi-pass membrane protein</topology>
    </subcellularLocation>
</comment>
<dbReference type="Proteomes" id="UP000504611">
    <property type="component" value="Unplaced"/>
</dbReference>
<evidence type="ECO:0000256" key="3">
    <source>
        <dbReference type="ARBA" id="ARBA00022692"/>
    </source>
</evidence>
<keyword evidence="3 6" id="KW-0812">Transmembrane</keyword>